<dbReference type="InterPro" id="IPR002877">
    <property type="entry name" value="RNA_MeTrfase_FtsJ_dom"/>
</dbReference>
<organism evidence="2 3">
    <name type="scientific">Paenibacillus larvae subsp. pulvifaciens</name>
    <dbReference type="NCBI Taxonomy" id="1477"/>
    <lineage>
        <taxon>Bacteria</taxon>
        <taxon>Bacillati</taxon>
        <taxon>Bacillota</taxon>
        <taxon>Bacilli</taxon>
        <taxon>Bacillales</taxon>
        <taxon>Paenibacillaceae</taxon>
        <taxon>Paenibacillus</taxon>
    </lineage>
</organism>
<reference evidence="2 3" key="1">
    <citation type="submission" date="2017-03" db="EMBL/GenBank/DDBJ databases">
        <title>Paenibacillus larvae genome sequencing.</title>
        <authorList>
            <person name="Dingman D.W."/>
        </authorList>
    </citation>
    <scope>NUCLEOTIDE SEQUENCE [LARGE SCALE GENOMIC DNA]</scope>
    <source>
        <strain evidence="2 3">SAG 10367</strain>
    </source>
</reference>
<evidence type="ECO:0000313" key="2">
    <source>
        <dbReference type="EMBL" id="ARF66821.1"/>
    </source>
</evidence>
<dbReference type="SUPFAM" id="SSF53335">
    <property type="entry name" value="S-adenosyl-L-methionine-dependent methyltransferases"/>
    <property type="match status" value="1"/>
</dbReference>
<dbReference type="Proteomes" id="UP000192727">
    <property type="component" value="Chromosome"/>
</dbReference>
<protein>
    <recommendedName>
        <fullName evidence="1">Ribosomal RNA methyltransferase FtsJ domain-containing protein</fullName>
    </recommendedName>
</protein>
<dbReference type="PANTHER" id="PTHR37524:SF2">
    <property type="entry name" value="RIBOSOMAL RNA METHYLTRANSFERASE FTSJ DOMAIN-CONTAINING PROTEIN"/>
    <property type="match status" value="1"/>
</dbReference>
<dbReference type="GO" id="GO:0032259">
    <property type="term" value="P:methylation"/>
    <property type="evidence" value="ECO:0007669"/>
    <property type="project" value="InterPro"/>
</dbReference>
<dbReference type="AlphaFoldDB" id="A0A1V0UNV5"/>
<dbReference type="RefSeq" id="WP_083038363.1">
    <property type="nucleotide sequence ID" value="NZ_CP020557.1"/>
</dbReference>
<evidence type="ECO:0000259" key="1">
    <source>
        <dbReference type="Pfam" id="PF01728"/>
    </source>
</evidence>
<dbReference type="PANTHER" id="PTHR37524">
    <property type="entry name" value="RIBOSOMAL RNA LARGE SUBUNIT METHYLTRANSFERASE M"/>
    <property type="match status" value="1"/>
</dbReference>
<evidence type="ECO:0000313" key="3">
    <source>
        <dbReference type="Proteomes" id="UP000192727"/>
    </source>
</evidence>
<feature type="domain" description="Ribosomal RNA methyltransferase FtsJ" evidence="1">
    <location>
        <begin position="195"/>
        <end position="323"/>
    </location>
</feature>
<dbReference type="GO" id="GO:0008168">
    <property type="term" value="F:methyltransferase activity"/>
    <property type="evidence" value="ECO:0007669"/>
    <property type="project" value="InterPro"/>
</dbReference>
<dbReference type="InterPro" id="IPR029063">
    <property type="entry name" value="SAM-dependent_MTases_sf"/>
</dbReference>
<gene>
    <name evidence="2" type="ORF">B7C51_01815</name>
</gene>
<dbReference type="Gene3D" id="3.40.50.150">
    <property type="entry name" value="Vaccinia Virus protein VP39"/>
    <property type="match status" value="1"/>
</dbReference>
<accession>A0A1V0UNV5</accession>
<proteinExistence type="predicted"/>
<dbReference type="EMBL" id="CP020557">
    <property type="protein sequence ID" value="ARF66821.1"/>
    <property type="molecule type" value="Genomic_DNA"/>
</dbReference>
<sequence>MTKPSQSNPSLEGSRWITTSNRGYSQYAQEEIRRLFPGIKTQILVPAEILLVMIGEERSVVPKILREQEPIFLRHIQPVDLEIAIDGLLGKDSIHKQLIQGLMDHFIFREGERIAVQIRKASGQTILNPGESKTIIQEEVIRRWGIRPVVREADRILSIYATGESLFVGLSYPDDNLSDWSGGAIRYRKEEGQISRAQFKLLEAEQTFGLDFTNYSRALDIGATPGGWTSLLLDRGLEVTAIDPGDLHPSLKRDPRLTFYRKNAAEVKLGREEFDLLVCDMSWSPKQMAKLVNELLDALQTGGTAIITVKLLHKKPFQTIKEVMKQLEPVLQLQKAKQLFHNREELTLFCLKTSESSSVLLAAGCGSGKYKDGTYEGTGRGASSDVR</sequence>
<dbReference type="Pfam" id="PF01728">
    <property type="entry name" value="FtsJ"/>
    <property type="match status" value="1"/>
</dbReference>
<name>A0A1V0UNV5_9BACL</name>